<dbReference type="EMBL" id="AM286690">
    <property type="protein sequence ID" value="CAL15603.1"/>
    <property type="molecule type" value="Genomic_DNA"/>
</dbReference>
<comment type="similarity">
    <text evidence="1">Belongs to the bacterial solute-binding protein 9 family.</text>
</comment>
<evidence type="ECO:0000256" key="5">
    <source>
        <dbReference type="ARBA" id="ARBA00022906"/>
    </source>
</evidence>
<protein>
    <recommendedName>
        <fullName evidence="2">High-affinity zinc uptake system protein ZnuA</fullName>
    </recommendedName>
</protein>
<feature type="chain" id="PRO_5004178991" description="High-affinity zinc uptake system protein ZnuA" evidence="6">
    <location>
        <begin position="24"/>
        <end position="287"/>
    </location>
</feature>
<sequence>MRHFWLILLLFLGSPAWSQTVVASVEPLAKVLRSLYGEKITVTTLMQGNQNPHQLALSPRQAMAVQQADLVVWLGADVEAPLAPLVARRKGRTVTLLELEGVYRRKGEHQHHEDHDHEGHAASTDPHLWLSVDNMVLLAGAVGQQFPHGLTPGQPQLWQQEAKAQLQAEKKQLMPLAQVPWLSYHQPWGYLTESLGLANPLVVSEQLGAGPGSRRFVTLAGQVRDQQVRCAVQEPEARAGLLKRLCPDCYVQPLDPLGRDSLQQKYLPWLSELSSGFAQCLQAAKDT</sequence>
<name>Q0VTB7_ALCBS</name>
<keyword evidence="4 6" id="KW-0732">Signal</keyword>
<dbReference type="GO" id="GO:0046872">
    <property type="term" value="F:metal ion binding"/>
    <property type="evidence" value="ECO:0007669"/>
    <property type="project" value="InterPro"/>
</dbReference>
<keyword evidence="3" id="KW-0813">Transport</keyword>
<keyword evidence="5" id="KW-0864">Zinc transport</keyword>
<evidence type="ECO:0000256" key="6">
    <source>
        <dbReference type="SAM" id="SignalP"/>
    </source>
</evidence>
<keyword evidence="8" id="KW-1185">Reference proteome</keyword>
<dbReference type="RefSeq" id="WP_011587452.1">
    <property type="nucleotide sequence ID" value="NC_008260.1"/>
</dbReference>
<dbReference type="OrthoDB" id="7346865at2"/>
<accession>Q0VTB7</accession>
<dbReference type="STRING" id="393595.ABO_0155"/>
<dbReference type="InterPro" id="IPR006127">
    <property type="entry name" value="ZnuA-like"/>
</dbReference>
<keyword evidence="5" id="KW-0406">Ion transport</keyword>
<dbReference type="InterPro" id="IPR006129">
    <property type="entry name" value="AdhesinB"/>
</dbReference>
<dbReference type="AlphaFoldDB" id="Q0VTB7"/>
<dbReference type="PANTHER" id="PTHR42953:SF3">
    <property type="entry name" value="HIGH-AFFINITY ZINC UPTAKE SYSTEM PROTEIN ZNUA"/>
    <property type="match status" value="1"/>
</dbReference>
<keyword evidence="5" id="KW-0862">Zinc</keyword>
<evidence type="ECO:0000256" key="2">
    <source>
        <dbReference type="ARBA" id="ARBA00015915"/>
    </source>
</evidence>
<dbReference type="PANTHER" id="PTHR42953">
    <property type="entry name" value="HIGH-AFFINITY ZINC UPTAKE SYSTEM PROTEIN ZNUA-RELATED"/>
    <property type="match status" value="1"/>
</dbReference>
<dbReference type="Pfam" id="PF01297">
    <property type="entry name" value="ZnuA"/>
    <property type="match status" value="1"/>
</dbReference>
<evidence type="ECO:0000313" key="8">
    <source>
        <dbReference type="Proteomes" id="UP000008871"/>
    </source>
</evidence>
<evidence type="ECO:0000256" key="1">
    <source>
        <dbReference type="ARBA" id="ARBA00011028"/>
    </source>
</evidence>
<dbReference type="SUPFAM" id="SSF53807">
    <property type="entry name" value="Helical backbone' metal receptor"/>
    <property type="match status" value="1"/>
</dbReference>
<evidence type="ECO:0000313" key="7">
    <source>
        <dbReference type="EMBL" id="CAL15603.1"/>
    </source>
</evidence>
<dbReference type="Gene3D" id="3.40.50.1980">
    <property type="entry name" value="Nitrogenase molybdenum iron protein domain"/>
    <property type="match status" value="2"/>
</dbReference>
<dbReference type="HOGENOM" id="CLU_016838_1_2_6"/>
<evidence type="ECO:0000256" key="3">
    <source>
        <dbReference type="ARBA" id="ARBA00022448"/>
    </source>
</evidence>
<reference evidence="7 8" key="1">
    <citation type="journal article" date="2006" name="Nat. Biotechnol.">
        <title>Genome sequence of the ubiquitous hydrocarbon-degrading marine bacterium Alcanivorax borkumensis.</title>
        <authorList>
            <person name="Schneiker S."/>
            <person name="Martins dos Santos V.A.P."/>
            <person name="Bartels D."/>
            <person name="Bekel T."/>
            <person name="Brecht M."/>
            <person name="Buhrmester J."/>
            <person name="Chernikova T.N."/>
            <person name="Denaro R."/>
            <person name="Ferrer M."/>
            <person name="Gertler C."/>
            <person name="Goesmann A."/>
            <person name="Golyshina O.V."/>
            <person name="Kaminski F."/>
            <person name="Khachane A.N."/>
            <person name="Lang S."/>
            <person name="Linke B."/>
            <person name="McHardy A.C."/>
            <person name="Meyer F."/>
            <person name="Nechitaylo T."/>
            <person name="Puehler A."/>
            <person name="Regenhardt D."/>
            <person name="Rupp O."/>
            <person name="Sabirova J.S."/>
            <person name="Selbitschka W."/>
            <person name="Yakimov M.M."/>
            <person name="Timmis K.N."/>
            <person name="Vorhoelter F.-J."/>
            <person name="Weidner S."/>
            <person name="Kaiser O."/>
            <person name="Golyshin P.N."/>
        </authorList>
    </citation>
    <scope>NUCLEOTIDE SEQUENCE [LARGE SCALE GENOMIC DNA]</scope>
    <source>
        <strain evidence="8">ATCC 700651 / DSM 11573 / NCIMB 13689 / SK2</strain>
    </source>
</reference>
<organism evidence="7 8">
    <name type="scientific">Alcanivorax borkumensis (strain ATCC 700651 / DSM 11573 / NCIMB 13689 / SK2)</name>
    <dbReference type="NCBI Taxonomy" id="393595"/>
    <lineage>
        <taxon>Bacteria</taxon>
        <taxon>Pseudomonadati</taxon>
        <taxon>Pseudomonadota</taxon>
        <taxon>Gammaproteobacteria</taxon>
        <taxon>Oceanospirillales</taxon>
        <taxon>Alcanivoracaceae</taxon>
        <taxon>Alcanivorax</taxon>
    </lineage>
</organism>
<proteinExistence type="inferred from homology"/>
<dbReference type="GO" id="GO:0007155">
    <property type="term" value="P:cell adhesion"/>
    <property type="evidence" value="ECO:0007669"/>
    <property type="project" value="InterPro"/>
</dbReference>
<dbReference type="KEGG" id="abo:ABO_0155"/>
<dbReference type="Proteomes" id="UP000008871">
    <property type="component" value="Chromosome"/>
</dbReference>
<evidence type="ECO:0000256" key="4">
    <source>
        <dbReference type="ARBA" id="ARBA00022729"/>
    </source>
</evidence>
<dbReference type="PRINTS" id="PR00691">
    <property type="entry name" value="ADHESINB"/>
</dbReference>
<dbReference type="GO" id="GO:0006829">
    <property type="term" value="P:zinc ion transport"/>
    <property type="evidence" value="ECO:0007669"/>
    <property type="project" value="UniProtKB-KW"/>
</dbReference>
<dbReference type="eggNOG" id="COG4531">
    <property type="taxonomic scope" value="Bacteria"/>
</dbReference>
<gene>
    <name evidence="7" type="primary">znuA</name>
    <name evidence="7" type="ordered locus">ABO_0155</name>
</gene>
<dbReference type="InterPro" id="IPR050492">
    <property type="entry name" value="Bact_metal-bind_prot9"/>
</dbReference>
<feature type="signal peptide" evidence="6">
    <location>
        <begin position="1"/>
        <end position="23"/>
    </location>
</feature>